<keyword evidence="1" id="KW-0472">Membrane</keyword>
<feature type="transmembrane region" description="Helical" evidence="1">
    <location>
        <begin position="88"/>
        <end position="104"/>
    </location>
</feature>
<name>A0A382FBD5_9ZZZZ</name>
<evidence type="ECO:0000256" key="1">
    <source>
        <dbReference type="SAM" id="Phobius"/>
    </source>
</evidence>
<sequence length="230" mass="26164">MKDLIKKHRNKLVPIGFALILSSFFIPMLLSWIPSKVSDLIPFLPETIIFLMDFFPLLGAFILMVAFVLDILEYFTGEDSKRNKIKKILEGLPWILLIIGFFITSSPLRISASVFGALLIVCFMLLGGYFMKIIEPLTDTWKRAILSFVFLIILNGILMEWAAVNFSTESHQTGWEFAGMIMLMYAVIPIAASLALIIEAIRYIFKKFIPSHINAFLGKISIKVFFWVAV</sequence>
<dbReference type="EMBL" id="UINC01048880">
    <property type="protein sequence ID" value="SVB59962.1"/>
    <property type="molecule type" value="Genomic_DNA"/>
</dbReference>
<protein>
    <submittedName>
        <fullName evidence="2">Uncharacterized protein</fullName>
    </submittedName>
</protein>
<feature type="transmembrane region" description="Helical" evidence="1">
    <location>
        <begin position="12"/>
        <end position="34"/>
    </location>
</feature>
<reference evidence="2" key="1">
    <citation type="submission" date="2018-05" db="EMBL/GenBank/DDBJ databases">
        <authorList>
            <person name="Lanie J.A."/>
            <person name="Ng W.-L."/>
            <person name="Kazmierczak K.M."/>
            <person name="Andrzejewski T.M."/>
            <person name="Davidsen T.M."/>
            <person name="Wayne K.J."/>
            <person name="Tettelin H."/>
            <person name="Glass J.I."/>
            <person name="Rusch D."/>
            <person name="Podicherti R."/>
            <person name="Tsui H.-C.T."/>
            <person name="Winkler M.E."/>
        </authorList>
    </citation>
    <scope>NUCLEOTIDE SEQUENCE</scope>
</reference>
<feature type="transmembrane region" description="Helical" evidence="1">
    <location>
        <begin position="110"/>
        <end position="131"/>
    </location>
</feature>
<feature type="transmembrane region" description="Helical" evidence="1">
    <location>
        <begin position="54"/>
        <end position="76"/>
    </location>
</feature>
<gene>
    <name evidence="2" type="ORF">METZ01_LOCUS212816</name>
</gene>
<evidence type="ECO:0000313" key="2">
    <source>
        <dbReference type="EMBL" id="SVB59962.1"/>
    </source>
</evidence>
<keyword evidence="1" id="KW-1133">Transmembrane helix</keyword>
<feature type="transmembrane region" description="Helical" evidence="1">
    <location>
        <begin position="175"/>
        <end position="198"/>
    </location>
</feature>
<proteinExistence type="predicted"/>
<dbReference type="AlphaFoldDB" id="A0A382FBD5"/>
<keyword evidence="1" id="KW-0812">Transmembrane</keyword>
<accession>A0A382FBD5</accession>
<feature type="transmembrane region" description="Helical" evidence="1">
    <location>
        <begin position="143"/>
        <end position="163"/>
    </location>
</feature>
<feature type="non-terminal residue" evidence="2">
    <location>
        <position position="230"/>
    </location>
</feature>
<organism evidence="2">
    <name type="scientific">marine metagenome</name>
    <dbReference type="NCBI Taxonomy" id="408172"/>
    <lineage>
        <taxon>unclassified sequences</taxon>
        <taxon>metagenomes</taxon>
        <taxon>ecological metagenomes</taxon>
    </lineage>
</organism>